<dbReference type="InterPro" id="IPR001851">
    <property type="entry name" value="ABC_transp_permease"/>
</dbReference>
<dbReference type="RefSeq" id="WP_033851537.1">
    <property type="nucleotide sequence ID" value="NZ_CBLG010000166.1"/>
</dbReference>
<comment type="similarity">
    <text evidence="2">Belongs to the binding-protein-dependent transport system permease family. AraH/RbsC subfamily.</text>
</comment>
<dbReference type="EMBL" id="CVMG01000011">
    <property type="protein sequence ID" value="CRG50248.1"/>
    <property type="molecule type" value="Genomic_DNA"/>
</dbReference>
<reference evidence="8 9" key="1">
    <citation type="submission" date="2015-03" db="EMBL/GenBank/DDBJ databases">
        <authorList>
            <consortium name="Pathogen Informatics"/>
            <person name="Murphy D."/>
        </authorList>
    </citation>
    <scope>NUCLEOTIDE SEQUENCE [LARGE SCALE GENOMIC DNA]</scope>
    <source>
        <strain evidence="8 9">WP-931201</strain>
    </source>
</reference>
<comment type="subcellular location">
    <subcellularLocation>
        <location evidence="1">Cell inner membrane</location>
        <topology evidence="1">Multi-pass membrane protein</topology>
    </subcellularLocation>
</comment>
<evidence type="ECO:0000256" key="2">
    <source>
        <dbReference type="ARBA" id="ARBA00007942"/>
    </source>
</evidence>
<evidence type="ECO:0000256" key="6">
    <source>
        <dbReference type="ARBA" id="ARBA00023136"/>
    </source>
</evidence>
<feature type="transmembrane region" description="Helical" evidence="7">
    <location>
        <begin position="259"/>
        <end position="292"/>
    </location>
</feature>
<evidence type="ECO:0000256" key="1">
    <source>
        <dbReference type="ARBA" id="ARBA00004429"/>
    </source>
</evidence>
<feature type="transmembrane region" description="Helical" evidence="7">
    <location>
        <begin position="304"/>
        <end position="322"/>
    </location>
</feature>
<dbReference type="Proteomes" id="UP000047420">
    <property type="component" value="Unassembled WGS sequence"/>
</dbReference>
<keyword evidence="4 7" id="KW-0812">Transmembrane</keyword>
<evidence type="ECO:0000313" key="9">
    <source>
        <dbReference type="Proteomes" id="UP000047420"/>
    </source>
</evidence>
<gene>
    <name evidence="8" type="primary">rbsC_6</name>
    <name evidence="8" type="ORF">ERS008478_01808</name>
</gene>
<keyword evidence="9" id="KW-1185">Reference proteome</keyword>
<feature type="transmembrane region" description="Helical" evidence="7">
    <location>
        <begin position="173"/>
        <end position="194"/>
    </location>
</feature>
<protein>
    <submittedName>
        <fullName evidence="8">Sugar transport system, permease</fullName>
    </submittedName>
</protein>
<evidence type="ECO:0000256" key="7">
    <source>
        <dbReference type="SAM" id="Phobius"/>
    </source>
</evidence>
<keyword evidence="3" id="KW-1003">Cell membrane</keyword>
<dbReference type="CDD" id="cd06579">
    <property type="entry name" value="TM_PBP1_transp_AraH_like"/>
    <property type="match status" value="1"/>
</dbReference>
<sequence length="329" mass="34520">MSEKILAVTENQAFPTKGKIAKAAKQYGGILAGLIALIILFSVINDSFFTVNNLTNIILQVSIIAITAYGMTYVLLLGDIDLSVGSTIALVGTFAALGLSFGIPFILVIPLSVAAALILGLVNGGLTALAGIPSFIVTVATMGIFRGIAYIVTDGTPIMIKNEAFLAIGNGEFLYIPIPIWILLALLVTNHFILSKTTFGRKIYITGGNKEAAIYSGINVSALKIKVFMITAVMAGISGMILASRLYSGQPNAALSYELDAIAAAVLGGTSLNGGYGTVIGTMIGALTIGVINNGMNLMNVPYFYQMVVKGLVILIAVYVDVRNKKKRG</sequence>
<evidence type="ECO:0000256" key="3">
    <source>
        <dbReference type="ARBA" id="ARBA00022475"/>
    </source>
</evidence>
<evidence type="ECO:0000313" key="8">
    <source>
        <dbReference type="EMBL" id="CRG50248.1"/>
    </source>
</evidence>
<accession>A0ABM9TF48</accession>
<feature type="transmembrane region" description="Helical" evidence="7">
    <location>
        <begin position="128"/>
        <end position="152"/>
    </location>
</feature>
<keyword evidence="5 7" id="KW-1133">Transmembrane helix</keyword>
<feature type="transmembrane region" description="Helical" evidence="7">
    <location>
        <begin position="89"/>
        <end position="122"/>
    </location>
</feature>
<proteinExistence type="inferred from homology"/>
<keyword evidence="8" id="KW-0762">Sugar transport</keyword>
<feature type="transmembrane region" description="Helical" evidence="7">
    <location>
        <begin position="27"/>
        <end position="45"/>
    </location>
</feature>
<keyword evidence="6 7" id="KW-0472">Membrane</keyword>
<dbReference type="PANTHER" id="PTHR32196">
    <property type="entry name" value="ABC TRANSPORTER PERMEASE PROTEIN YPHD-RELATED-RELATED"/>
    <property type="match status" value="1"/>
</dbReference>
<comment type="caution">
    <text evidence="8">The sequence shown here is derived from an EMBL/GenBank/DDBJ whole genome shotgun (WGS) entry which is preliminary data.</text>
</comment>
<feature type="transmembrane region" description="Helical" evidence="7">
    <location>
        <begin position="227"/>
        <end position="247"/>
    </location>
</feature>
<keyword evidence="8" id="KW-0813">Transport</keyword>
<organism evidence="8 9">
    <name type="scientific">Yersinia wautersii</name>
    <dbReference type="NCBI Taxonomy" id="1341643"/>
    <lineage>
        <taxon>Bacteria</taxon>
        <taxon>Pseudomonadati</taxon>
        <taxon>Pseudomonadota</taxon>
        <taxon>Gammaproteobacteria</taxon>
        <taxon>Enterobacterales</taxon>
        <taxon>Yersiniaceae</taxon>
        <taxon>Yersinia</taxon>
    </lineage>
</organism>
<evidence type="ECO:0000256" key="4">
    <source>
        <dbReference type="ARBA" id="ARBA00022692"/>
    </source>
</evidence>
<name>A0ABM9TF48_9GAMM</name>
<evidence type="ECO:0000256" key="5">
    <source>
        <dbReference type="ARBA" id="ARBA00022989"/>
    </source>
</evidence>
<feature type="transmembrane region" description="Helical" evidence="7">
    <location>
        <begin position="57"/>
        <end position="77"/>
    </location>
</feature>
<dbReference type="Pfam" id="PF02653">
    <property type="entry name" value="BPD_transp_2"/>
    <property type="match status" value="1"/>
</dbReference>